<dbReference type="Proteomes" id="UP000239187">
    <property type="component" value="Chromosome"/>
</dbReference>
<keyword evidence="1" id="KW-0472">Membrane</keyword>
<keyword evidence="2" id="KW-0732">Signal</keyword>
<evidence type="ECO:0000313" key="4">
    <source>
        <dbReference type="EMBL" id="AUZ88225.1"/>
    </source>
</evidence>
<accession>A0A2L0UG43</accession>
<reference evidence="4 5" key="1">
    <citation type="submission" date="2017-11" db="EMBL/GenBank/DDBJ databases">
        <title>Draft genome of Arthrobacter agilis strain UMCV2, a plant growth-promoting rhizobacterium and biocontrol capacity of phytopathogenic fungi.</title>
        <authorList>
            <person name="Martinez-Camara R."/>
            <person name="Santoyo G."/>
            <person name="Moreno-Hagelsieb G."/>
            <person name="Valencia-Cantero E."/>
        </authorList>
    </citation>
    <scope>NUCLEOTIDE SEQUENCE [LARGE SCALE GENOMIC DNA]</scope>
    <source>
        <strain evidence="4 5">UMCV2</strain>
    </source>
</reference>
<proteinExistence type="predicted"/>
<feature type="signal peptide" evidence="2">
    <location>
        <begin position="1"/>
        <end position="33"/>
    </location>
</feature>
<dbReference type="AlphaFoldDB" id="A0A2L0UG43"/>
<dbReference type="EMBL" id="CP024915">
    <property type="protein sequence ID" value="AUZ88225.1"/>
    <property type="molecule type" value="Genomic_DNA"/>
</dbReference>
<feature type="chain" id="PRO_5039523126" description="DUF6286 domain-containing protein" evidence="2">
    <location>
        <begin position="34"/>
        <end position="177"/>
    </location>
</feature>
<keyword evidence="1" id="KW-0812">Transmembrane</keyword>
<protein>
    <recommendedName>
        <fullName evidence="3">DUF6286 domain-containing protein</fullName>
    </recommendedName>
</protein>
<feature type="transmembrane region" description="Helical" evidence="1">
    <location>
        <begin position="57"/>
        <end position="80"/>
    </location>
</feature>
<gene>
    <name evidence="4" type="ORF">CVO76_11690</name>
</gene>
<organism evidence="4 5">
    <name type="scientific">Arthrobacter agilis</name>
    <dbReference type="NCBI Taxonomy" id="37921"/>
    <lineage>
        <taxon>Bacteria</taxon>
        <taxon>Bacillati</taxon>
        <taxon>Actinomycetota</taxon>
        <taxon>Actinomycetes</taxon>
        <taxon>Micrococcales</taxon>
        <taxon>Micrococcaceae</taxon>
        <taxon>Arthrobacter</taxon>
    </lineage>
</organism>
<sequence length="177" mass="18491">MSSTTIRRRPTRSAPSMICAALLLGASVAAVWAGTTAVSGDTRIVDTAMAAAEAPWSGQATLIVAILTAVAGLLLIVIALTPGPYDAHVLQHGGTAQAAVRNKALETLLADTATSIDGVDAATATVTNRKADIRVATYVSERRDLRTTVTRTLQRRIDALELTHAPRASVSVRAHKD</sequence>
<dbReference type="Pfam" id="PF19803">
    <property type="entry name" value="DUF6286"/>
    <property type="match status" value="1"/>
</dbReference>
<evidence type="ECO:0000313" key="5">
    <source>
        <dbReference type="Proteomes" id="UP000239187"/>
    </source>
</evidence>
<name>A0A2L0UG43_9MICC</name>
<evidence type="ECO:0000256" key="2">
    <source>
        <dbReference type="SAM" id="SignalP"/>
    </source>
</evidence>
<feature type="domain" description="DUF6286" evidence="3">
    <location>
        <begin position="70"/>
        <end position="173"/>
    </location>
</feature>
<evidence type="ECO:0000256" key="1">
    <source>
        <dbReference type="SAM" id="Phobius"/>
    </source>
</evidence>
<dbReference type="InterPro" id="IPR046253">
    <property type="entry name" value="DUF6286"/>
</dbReference>
<dbReference type="RefSeq" id="WP_208739370.1">
    <property type="nucleotide sequence ID" value="NZ_CP024915.1"/>
</dbReference>
<evidence type="ECO:0000259" key="3">
    <source>
        <dbReference type="Pfam" id="PF19803"/>
    </source>
</evidence>
<keyword evidence="1" id="KW-1133">Transmembrane helix</keyword>